<dbReference type="EnsemblPlants" id="AUR62023894-RA">
    <property type="protein sequence ID" value="AUR62023894-RA:cds"/>
    <property type="gene ID" value="AUR62023894"/>
</dbReference>
<reference evidence="2" key="1">
    <citation type="journal article" date="2017" name="Nature">
        <title>The genome of Chenopodium quinoa.</title>
        <authorList>
            <person name="Jarvis D.E."/>
            <person name="Ho Y.S."/>
            <person name="Lightfoot D.J."/>
            <person name="Schmoeckel S.M."/>
            <person name="Li B."/>
            <person name="Borm T.J.A."/>
            <person name="Ohyanagi H."/>
            <person name="Mineta K."/>
            <person name="Michell C.T."/>
            <person name="Saber N."/>
            <person name="Kharbatia N.M."/>
            <person name="Rupper R.R."/>
            <person name="Sharp A.R."/>
            <person name="Dally N."/>
            <person name="Boughton B.A."/>
            <person name="Woo Y.H."/>
            <person name="Gao G."/>
            <person name="Schijlen E.G.W.M."/>
            <person name="Guo X."/>
            <person name="Momin A.A."/>
            <person name="Negrao S."/>
            <person name="Al-Babili S."/>
            <person name="Gehring C."/>
            <person name="Roessner U."/>
            <person name="Jung C."/>
            <person name="Murphy K."/>
            <person name="Arold S.T."/>
            <person name="Gojobori T."/>
            <person name="van der Linden C.G."/>
            <person name="van Loo E.N."/>
            <person name="Jellen E.N."/>
            <person name="Maughan P.J."/>
            <person name="Tester M."/>
        </authorList>
    </citation>
    <scope>NUCLEOTIDE SEQUENCE [LARGE SCALE GENOMIC DNA]</scope>
    <source>
        <strain evidence="2">cv. PI 614886</strain>
    </source>
</reference>
<protein>
    <submittedName>
        <fullName evidence="2">Uncharacterized protein</fullName>
    </submittedName>
</protein>
<dbReference type="Proteomes" id="UP000596660">
    <property type="component" value="Unplaced"/>
</dbReference>
<keyword evidence="1" id="KW-0175">Coiled coil</keyword>
<proteinExistence type="predicted"/>
<reference evidence="2" key="2">
    <citation type="submission" date="2021-03" db="UniProtKB">
        <authorList>
            <consortium name="EnsemblPlants"/>
        </authorList>
    </citation>
    <scope>IDENTIFICATION</scope>
</reference>
<sequence length="250" mass="28993">MWEKLHNSLLLRAKEGKVYVNCNGACYIVVYQTNWSNIVTNNFYRPINNVIFDWSQFGVTVPNSVNDSLRKQLQQKDQDVTMMSTLLCSVKGEASACRMQQQDTEMELQKVRNQLCVKEFDLNATKTKLELSKEEVKELQDQVSTSNKKDYQNLEMNCKSKKEYEEMKVKVQSMQDQVYKAVADLQSQRLTKSRLETSHKKIFELEEQLSSGGKVQEQLCLIMKELQSIKVLADFTAEKEVDVEDQCVCR</sequence>
<name>A0A803M621_CHEQI</name>
<feature type="coiled-coil region" evidence="1">
    <location>
        <begin position="122"/>
        <end position="149"/>
    </location>
</feature>
<accession>A0A803M621</accession>
<keyword evidence="3" id="KW-1185">Reference proteome</keyword>
<organism evidence="2 3">
    <name type="scientific">Chenopodium quinoa</name>
    <name type="common">Quinoa</name>
    <dbReference type="NCBI Taxonomy" id="63459"/>
    <lineage>
        <taxon>Eukaryota</taxon>
        <taxon>Viridiplantae</taxon>
        <taxon>Streptophyta</taxon>
        <taxon>Embryophyta</taxon>
        <taxon>Tracheophyta</taxon>
        <taxon>Spermatophyta</taxon>
        <taxon>Magnoliopsida</taxon>
        <taxon>eudicotyledons</taxon>
        <taxon>Gunneridae</taxon>
        <taxon>Pentapetalae</taxon>
        <taxon>Caryophyllales</taxon>
        <taxon>Chenopodiaceae</taxon>
        <taxon>Chenopodioideae</taxon>
        <taxon>Atripliceae</taxon>
        <taxon>Chenopodium</taxon>
    </lineage>
</organism>
<evidence type="ECO:0000313" key="3">
    <source>
        <dbReference type="Proteomes" id="UP000596660"/>
    </source>
</evidence>
<dbReference type="AlphaFoldDB" id="A0A803M621"/>
<evidence type="ECO:0000313" key="2">
    <source>
        <dbReference type="EnsemblPlants" id="AUR62023894-RA:cds"/>
    </source>
</evidence>
<dbReference type="Gramene" id="AUR62023894-RA">
    <property type="protein sequence ID" value="AUR62023894-RA:cds"/>
    <property type="gene ID" value="AUR62023894"/>
</dbReference>
<evidence type="ECO:0000256" key="1">
    <source>
        <dbReference type="SAM" id="Coils"/>
    </source>
</evidence>